<protein>
    <submittedName>
        <fullName evidence="2">Amino acid transporter</fullName>
    </submittedName>
</protein>
<dbReference type="InterPro" id="IPR002227">
    <property type="entry name" value="Tyrosinase_Cu-bd"/>
</dbReference>
<dbReference type="AlphaFoldDB" id="A0AAD6HTP2"/>
<evidence type="ECO:0000313" key="2">
    <source>
        <dbReference type="EMBL" id="KAJ5734069.1"/>
    </source>
</evidence>
<evidence type="ECO:0000259" key="1">
    <source>
        <dbReference type="Pfam" id="PF00264"/>
    </source>
</evidence>
<name>A0AAD6HTP2_9EURO</name>
<dbReference type="Pfam" id="PF00264">
    <property type="entry name" value="Tyrosinase"/>
    <property type="match status" value="1"/>
</dbReference>
<dbReference type="InterPro" id="IPR008922">
    <property type="entry name" value="Di-copper_centre_dom_sf"/>
</dbReference>
<accession>A0AAD6HTP2</accession>
<feature type="domain" description="Tyrosinase copper-binding" evidence="1">
    <location>
        <begin position="2"/>
        <end position="88"/>
    </location>
</feature>
<keyword evidence="3" id="KW-1185">Reference proteome</keyword>
<dbReference type="GO" id="GO:0016491">
    <property type="term" value="F:oxidoreductase activity"/>
    <property type="evidence" value="ECO:0007669"/>
    <property type="project" value="InterPro"/>
</dbReference>
<dbReference type="Gene3D" id="1.10.1280.10">
    <property type="entry name" value="Di-copper center containing domain from catechol oxidase"/>
    <property type="match status" value="1"/>
</dbReference>
<sequence length="133" mass="14441">MHEHVLREEYGYEGAHPYWPIADDVEDFPNVGILDPEFGFGGNGTGVTNCVTDGPFADLTLHMKEDRSIGEYCLSRHLNQTYLALGSISGINTCFAVQIYSSAWQCYGANPHQAGHDGMRGGIGTSILATQGM</sequence>
<organism evidence="2 3">
    <name type="scientific">Penicillium malachiteum</name>
    <dbReference type="NCBI Taxonomy" id="1324776"/>
    <lineage>
        <taxon>Eukaryota</taxon>
        <taxon>Fungi</taxon>
        <taxon>Dikarya</taxon>
        <taxon>Ascomycota</taxon>
        <taxon>Pezizomycotina</taxon>
        <taxon>Eurotiomycetes</taxon>
        <taxon>Eurotiomycetidae</taxon>
        <taxon>Eurotiales</taxon>
        <taxon>Aspergillaceae</taxon>
        <taxon>Penicillium</taxon>
    </lineage>
</organism>
<dbReference type="EMBL" id="JAQJAN010000003">
    <property type="protein sequence ID" value="KAJ5734069.1"/>
    <property type="molecule type" value="Genomic_DNA"/>
</dbReference>
<reference evidence="2" key="2">
    <citation type="submission" date="2023-01" db="EMBL/GenBank/DDBJ databases">
        <authorList>
            <person name="Petersen C."/>
        </authorList>
    </citation>
    <scope>NUCLEOTIDE SEQUENCE</scope>
    <source>
        <strain evidence="2">IBT 17514</strain>
    </source>
</reference>
<comment type="caution">
    <text evidence="2">The sequence shown here is derived from an EMBL/GenBank/DDBJ whole genome shotgun (WGS) entry which is preliminary data.</text>
</comment>
<evidence type="ECO:0000313" key="3">
    <source>
        <dbReference type="Proteomes" id="UP001215712"/>
    </source>
</evidence>
<dbReference type="SUPFAM" id="SSF48056">
    <property type="entry name" value="Di-copper centre-containing domain"/>
    <property type="match status" value="1"/>
</dbReference>
<reference evidence="2" key="1">
    <citation type="journal article" date="2023" name="IMA Fungus">
        <title>Comparative genomic study of the Penicillium genus elucidates a diverse pangenome and 15 lateral gene transfer events.</title>
        <authorList>
            <person name="Petersen C."/>
            <person name="Sorensen T."/>
            <person name="Nielsen M.R."/>
            <person name="Sondergaard T.E."/>
            <person name="Sorensen J.L."/>
            <person name="Fitzpatrick D.A."/>
            <person name="Frisvad J.C."/>
            <person name="Nielsen K.L."/>
        </authorList>
    </citation>
    <scope>NUCLEOTIDE SEQUENCE</scope>
    <source>
        <strain evidence="2">IBT 17514</strain>
    </source>
</reference>
<proteinExistence type="predicted"/>
<gene>
    <name evidence="2" type="ORF">N7493_002855</name>
</gene>
<dbReference type="Proteomes" id="UP001215712">
    <property type="component" value="Unassembled WGS sequence"/>
</dbReference>